<feature type="chain" id="PRO_5020627666" description="Beta-lactamase-inhibitor-like PepSY-like domain-containing protein" evidence="1">
    <location>
        <begin position="22"/>
        <end position="104"/>
    </location>
</feature>
<dbReference type="Gene3D" id="3.10.450.360">
    <property type="match status" value="1"/>
</dbReference>
<name>A0A4S2B1Y4_9BACE</name>
<evidence type="ECO:0000313" key="2">
    <source>
        <dbReference type="EMBL" id="TGY08038.1"/>
    </source>
</evidence>
<gene>
    <name evidence="2" type="ORF">E5355_05280</name>
</gene>
<dbReference type="SUPFAM" id="SSF160574">
    <property type="entry name" value="BT0923-like"/>
    <property type="match status" value="1"/>
</dbReference>
<feature type="signal peptide" evidence="1">
    <location>
        <begin position="1"/>
        <end position="21"/>
    </location>
</feature>
<accession>A0A4S2B1Y4</accession>
<evidence type="ECO:0008006" key="4">
    <source>
        <dbReference type="Google" id="ProtNLM"/>
    </source>
</evidence>
<evidence type="ECO:0000313" key="3">
    <source>
        <dbReference type="Proteomes" id="UP000310532"/>
    </source>
</evidence>
<sequence>MKKVFIAAALFAALGFNAAYANTVIAPKAQISVTAENEFEAIETDQLPQAVKDAVAKSYEGQTIKAAYVKNEEGVKTYKVTLADAEGKTSDVLFNEKGEVLPAK</sequence>
<comment type="caution">
    <text evidence="2">The sequence shown here is derived from an EMBL/GenBank/DDBJ whole genome shotgun (WGS) entry which is preliminary data.</text>
</comment>
<evidence type="ECO:0000256" key="1">
    <source>
        <dbReference type="SAM" id="SignalP"/>
    </source>
</evidence>
<dbReference type="Proteomes" id="UP000310532">
    <property type="component" value="Unassembled WGS sequence"/>
</dbReference>
<dbReference type="AlphaFoldDB" id="A0A4S2B1Y4"/>
<proteinExistence type="predicted"/>
<reference evidence="2 3" key="1">
    <citation type="submission" date="2019-04" db="EMBL/GenBank/DDBJ databases">
        <title>Microbes associate with the intestines of laboratory mice.</title>
        <authorList>
            <person name="Navarre W."/>
            <person name="Wong E."/>
            <person name="Huang K."/>
            <person name="Tropini C."/>
            <person name="Ng K."/>
            <person name="Yu B."/>
        </authorList>
    </citation>
    <scope>NUCLEOTIDE SEQUENCE [LARGE SCALE GENOMIC DNA]</scope>
    <source>
        <strain evidence="2 3">NM69_E16B</strain>
    </source>
</reference>
<keyword evidence="1" id="KW-0732">Signal</keyword>
<dbReference type="RefSeq" id="WP_136009465.1">
    <property type="nucleotide sequence ID" value="NZ_SRYZ01000007.1"/>
</dbReference>
<organism evidence="2 3">
    <name type="scientific">Bacteroides muris</name>
    <name type="common">ex Afrizal et al. 2022</name>
    <dbReference type="NCBI Taxonomy" id="2516960"/>
    <lineage>
        <taxon>Bacteria</taxon>
        <taxon>Pseudomonadati</taxon>
        <taxon>Bacteroidota</taxon>
        <taxon>Bacteroidia</taxon>
        <taxon>Bacteroidales</taxon>
        <taxon>Bacteroidaceae</taxon>
        <taxon>Bacteroides</taxon>
    </lineage>
</organism>
<keyword evidence="3" id="KW-1185">Reference proteome</keyword>
<dbReference type="EMBL" id="SRYZ01000007">
    <property type="protein sequence ID" value="TGY08038.1"/>
    <property type="molecule type" value="Genomic_DNA"/>
</dbReference>
<protein>
    <recommendedName>
        <fullName evidence="4">Beta-lactamase-inhibitor-like PepSY-like domain-containing protein</fullName>
    </recommendedName>
</protein>